<name>A0ABS2BK31_9NEIS</name>
<dbReference type="RefSeq" id="WP_203537935.1">
    <property type="nucleotide sequence ID" value="NZ_JAESND010000003.1"/>
</dbReference>
<evidence type="ECO:0000313" key="2">
    <source>
        <dbReference type="EMBL" id="MBM3115959.1"/>
    </source>
</evidence>
<feature type="region of interest" description="Disordered" evidence="1">
    <location>
        <begin position="278"/>
        <end position="301"/>
    </location>
</feature>
<accession>A0ABS2BK31</accession>
<dbReference type="EMBL" id="JAESND010000003">
    <property type="protein sequence ID" value="MBM3115959.1"/>
    <property type="molecule type" value="Genomic_DNA"/>
</dbReference>
<evidence type="ECO:0000313" key="3">
    <source>
        <dbReference type="Proteomes" id="UP000809431"/>
    </source>
</evidence>
<sequence length="474" mass="50303">MPRAQRGIALGLLLIALIVMVVAFGARVYSAGASRRDAATTRALAEARRQLLATALGRQPIGVGGGNNDNRPGSLPCPDLNAPGSADAGRSGLAGNVSCNGSPDTNRLGRLPSRTMVQPVLRDGSGEPLWYALVRGLDDRDDSPLNNDFVPEGGKPWFSLWLDAGRVTATSPDDPVVAVVIAPGAALAGQPRDTAAQQRNPANYLETATTAQGRFSNRDLQLARFLDGPVPGANGVAVLNDRVLAIRRSDLLVPAARRAAREYQQLLALWAEQKGGGRWPNPADPASAECTESTGNATSNGCAPDAARCRGRLPKSVALTDELQSKAAYRPIGTSAADWSARLSVYHWLYRNRWEQQFFYAVGTGASHDAPAGCAASLTVHGVPLPPGATVQGVMFGAGPPRDDTQPPQRRVSPLEKSRLANYLDPLPPPDASLNVQGWDQPPLRPDEYAKSVGNDEMYLLVKSNGATDWIHAD</sequence>
<feature type="compositionally biased region" description="Polar residues" evidence="1">
    <location>
        <begin position="290"/>
        <end position="301"/>
    </location>
</feature>
<dbReference type="Proteomes" id="UP000809431">
    <property type="component" value="Unassembled WGS sequence"/>
</dbReference>
<gene>
    <name evidence="2" type="ORF">JMJ54_08955</name>
</gene>
<keyword evidence="3" id="KW-1185">Reference proteome</keyword>
<evidence type="ECO:0000256" key="1">
    <source>
        <dbReference type="SAM" id="MobiDB-lite"/>
    </source>
</evidence>
<protein>
    <submittedName>
        <fullName evidence="2">Uncharacterized protein</fullName>
    </submittedName>
</protein>
<comment type="caution">
    <text evidence="2">The sequence shown here is derived from an EMBL/GenBank/DDBJ whole genome shotgun (WGS) entry which is preliminary data.</text>
</comment>
<feature type="region of interest" description="Disordered" evidence="1">
    <location>
        <begin position="59"/>
        <end position="110"/>
    </location>
</feature>
<reference evidence="2 3" key="1">
    <citation type="submission" date="2021-01" db="EMBL/GenBank/DDBJ databases">
        <title>Draft Genome Sequence and Polyhydroxyalkanoate Biosynthetic Potential of Jeongeupia naejangsanensis Type Strain DSM 24253.</title>
        <authorList>
            <person name="Turrini P."/>
            <person name="Artuso I."/>
            <person name="Lugli G.A."/>
            <person name="Frangipani E."/>
            <person name="Ventura M."/>
            <person name="Visca P."/>
        </authorList>
    </citation>
    <scope>NUCLEOTIDE SEQUENCE [LARGE SCALE GENOMIC DNA]</scope>
    <source>
        <strain evidence="2 3">DSM 24253</strain>
    </source>
</reference>
<proteinExistence type="predicted"/>
<organism evidence="2 3">
    <name type="scientific">Jeongeupia naejangsanensis</name>
    <dbReference type="NCBI Taxonomy" id="613195"/>
    <lineage>
        <taxon>Bacteria</taxon>
        <taxon>Pseudomonadati</taxon>
        <taxon>Pseudomonadota</taxon>
        <taxon>Betaproteobacteria</taxon>
        <taxon>Neisseriales</taxon>
        <taxon>Chitinibacteraceae</taxon>
        <taxon>Jeongeupia</taxon>
    </lineage>
</organism>